<dbReference type="CDD" id="cd03431">
    <property type="entry name" value="NUDIX_DNA_Glycosylase_C-MutY"/>
    <property type="match status" value="1"/>
</dbReference>
<dbReference type="Pfam" id="PF00633">
    <property type="entry name" value="HHH"/>
    <property type="match status" value="1"/>
</dbReference>
<proteinExistence type="inferred from homology"/>
<evidence type="ECO:0000256" key="13">
    <source>
        <dbReference type="ARBA" id="ARBA00023295"/>
    </source>
</evidence>
<evidence type="ECO:0000256" key="9">
    <source>
        <dbReference type="ARBA" id="ARBA00022801"/>
    </source>
</evidence>
<dbReference type="InterPro" id="IPR044298">
    <property type="entry name" value="MIG/MutY"/>
</dbReference>
<evidence type="ECO:0000256" key="6">
    <source>
        <dbReference type="ARBA" id="ARBA00022485"/>
    </source>
</evidence>
<dbReference type="GO" id="GO:0000701">
    <property type="term" value="F:purine-specific mismatch base pair DNA N-glycosylase activity"/>
    <property type="evidence" value="ECO:0007669"/>
    <property type="project" value="UniProtKB-EC"/>
</dbReference>
<comment type="function">
    <text evidence="2">Adenine glycosylase active on G-A mispairs. MutY also corrects error-prone DNA synthesis past GO lesions which are due to the oxidatively damaged form of guanine: 7,8-dihydro-8-oxoguanine (8-oxo-dGTP).</text>
</comment>
<dbReference type="SMART" id="SM00478">
    <property type="entry name" value="ENDO3c"/>
    <property type="match status" value="1"/>
</dbReference>
<dbReference type="RefSeq" id="WP_147123619.1">
    <property type="nucleotide sequence ID" value="NZ_VOPY01000003.1"/>
</dbReference>
<evidence type="ECO:0000313" key="16">
    <source>
        <dbReference type="EMBL" id="TXC68383.1"/>
    </source>
</evidence>
<dbReference type="EC" id="3.2.2.31" evidence="4 14"/>
<reference evidence="16 17" key="1">
    <citation type="submission" date="2019-08" db="EMBL/GenBank/DDBJ databases">
        <title>Sphingorhabdus soil sp. nov., isolated from arctic soil.</title>
        <authorList>
            <person name="Liu Y."/>
        </authorList>
    </citation>
    <scope>NUCLEOTIDE SEQUENCE [LARGE SCALE GENOMIC DNA]</scope>
    <source>
        <strain evidence="16 17">D-2Q-5-6</strain>
    </source>
</reference>
<evidence type="ECO:0000256" key="8">
    <source>
        <dbReference type="ARBA" id="ARBA00022763"/>
    </source>
</evidence>
<dbReference type="GO" id="GO:0034039">
    <property type="term" value="F:8-oxo-7,8-dihydroguanine DNA N-glycosylase activity"/>
    <property type="evidence" value="ECO:0007669"/>
    <property type="project" value="TreeGrafter"/>
</dbReference>
<gene>
    <name evidence="16" type="ORF">FSZ31_11995</name>
</gene>
<comment type="catalytic activity">
    <reaction evidence="1 14">
        <text>Hydrolyzes free adenine bases from 7,8-dihydro-8-oxoguanine:adenine mismatched double-stranded DNA, leaving an apurinic site.</text>
        <dbReference type="EC" id="3.2.2.31"/>
    </reaction>
</comment>
<evidence type="ECO:0000256" key="10">
    <source>
        <dbReference type="ARBA" id="ARBA00023004"/>
    </source>
</evidence>
<dbReference type="CDD" id="cd00056">
    <property type="entry name" value="ENDO3c"/>
    <property type="match status" value="1"/>
</dbReference>
<evidence type="ECO:0000259" key="15">
    <source>
        <dbReference type="SMART" id="SM00478"/>
    </source>
</evidence>
<dbReference type="InterPro" id="IPR003651">
    <property type="entry name" value="Endonuclease3_FeS-loop_motif"/>
</dbReference>
<comment type="similarity">
    <text evidence="3 14">Belongs to the Nth/MutY family.</text>
</comment>
<dbReference type="InterPro" id="IPR023170">
    <property type="entry name" value="HhH_base_excis_C"/>
</dbReference>
<keyword evidence="9" id="KW-0378">Hydrolase</keyword>
<dbReference type="SMART" id="SM00525">
    <property type="entry name" value="FES"/>
    <property type="match status" value="1"/>
</dbReference>
<dbReference type="InterPro" id="IPR011257">
    <property type="entry name" value="DNA_glycosylase"/>
</dbReference>
<evidence type="ECO:0000313" key="17">
    <source>
        <dbReference type="Proteomes" id="UP000321129"/>
    </source>
</evidence>
<dbReference type="GO" id="GO:0006284">
    <property type="term" value="P:base-excision repair"/>
    <property type="evidence" value="ECO:0007669"/>
    <property type="project" value="UniProtKB-UniRule"/>
</dbReference>
<dbReference type="EMBL" id="VOPY01000003">
    <property type="protein sequence ID" value="TXC68383.1"/>
    <property type="molecule type" value="Genomic_DNA"/>
</dbReference>
<dbReference type="InterPro" id="IPR000445">
    <property type="entry name" value="HhH_motif"/>
</dbReference>
<dbReference type="GO" id="GO:0032357">
    <property type="term" value="F:oxidized purine DNA binding"/>
    <property type="evidence" value="ECO:0007669"/>
    <property type="project" value="TreeGrafter"/>
</dbReference>
<dbReference type="Gene3D" id="1.10.340.30">
    <property type="entry name" value="Hypothetical protein, domain 2"/>
    <property type="match status" value="1"/>
</dbReference>
<evidence type="ECO:0000256" key="12">
    <source>
        <dbReference type="ARBA" id="ARBA00023204"/>
    </source>
</evidence>
<dbReference type="GO" id="GO:0035485">
    <property type="term" value="F:adenine/guanine mispair binding"/>
    <property type="evidence" value="ECO:0007669"/>
    <property type="project" value="TreeGrafter"/>
</dbReference>
<evidence type="ECO:0000256" key="5">
    <source>
        <dbReference type="ARBA" id="ARBA00022023"/>
    </source>
</evidence>
<evidence type="ECO:0000256" key="11">
    <source>
        <dbReference type="ARBA" id="ARBA00023014"/>
    </source>
</evidence>
<dbReference type="GO" id="GO:0046872">
    <property type="term" value="F:metal ion binding"/>
    <property type="evidence" value="ECO:0007669"/>
    <property type="project" value="UniProtKB-UniRule"/>
</dbReference>
<dbReference type="FunFam" id="1.10.340.30:FF:000002">
    <property type="entry name" value="Adenine DNA glycosylase"/>
    <property type="match status" value="1"/>
</dbReference>
<comment type="caution">
    <text evidence="16">The sequence shown here is derived from an EMBL/GenBank/DDBJ whole genome shotgun (WGS) entry which is preliminary data.</text>
</comment>
<dbReference type="Pfam" id="PF10576">
    <property type="entry name" value="EndIII_4Fe-2S"/>
    <property type="match status" value="1"/>
</dbReference>
<keyword evidence="6" id="KW-0004">4Fe-4S</keyword>
<evidence type="ECO:0000256" key="4">
    <source>
        <dbReference type="ARBA" id="ARBA00012045"/>
    </source>
</evidence>
<dbReference type="Gene3D" id="3.90.79.10">
    <property type="entry name" value="Nucleoside Triphosphate Pyrophosphohydrolase"/>
    <property type="match status" value="1"/>
</dbReference>
<sequence>MTVEQPDPKRGDIAVRLLDWYDGSARALPWRVLPGSAKRGDPYRIWLSEIMLQQTTVAAVIPYFGKFTARWPDVVALAEADEGEVMAAWAGLGYYARARNLIACARRVRDEHGGVFPDSEAALRNLPGIGDYTAAAIAAIAFDRPATVVDANVERVVARLFAIRETLPQGKRAIRAAAASITPERRPGDFAQAMMDLGSRICTPRNPDCPTCPLAEHCAGHRLGIAAALPAKPARRPRPQRRGWAYWVERDGAILLVRRPGKGMLGGMRALPGGAWDDELGPAPVETDPTGIAVQHVFTHFALELHLARLPAQSRLAGELAGEWWPIESLDGAGLPTLYAKAARAIAAAGPMEGS</sequence>
<dbReference type="Proteomes" id="UP000321129">
    <property type="component" value="Unassembled WGS sequence"/>
</dbReference>
<dbReference type="Pfam" id="PF14815">
    <property type="entry name" value="NUDIX_4"/>
    <property type="match status" value="1"/>
</dbReference>
<keyword evidence="11" id="KW-0411">Iron-sulfur</keyword>
<evidence type="ECO:0000256" key="3">
    <source>
        <dbReference type="ARBA" id="ARBA00008343"/>
    </source>
</evidence>
<dbReference type="PANTHER" id="PTHR42944">
    <property type="entry name" value="ADENINE DNA GLYCOSYLASE"/>
    <property type="match status" value="1"/>
</dbReference>
<accession>A0A5C6U618</accession>
<comment type="cofactor">
    <cofactor evidence="14">
        <name>[4Fe-4S] cluster</name>
        <dbReference type="ChEBI" id="CHEBI:49883"/>
    </cofactor>
    <text evidence="14">Binds 1 [4Fe-4S] cluster.</text>
</comment>
<keyword evidence="17" id="KW-1185">Reference proteome</keyword>
<dbReference type="GO" id="GO:0006298">
    <property type="term" value="P:mismatch repair"/>
    <property type="evidence" value="ECO:0007669"/>
    <property type="project" value="TreeGrafter"/>
</dbReference>
<dbReference type="InterPro" id="IPR029119">
    <property type="entry name" value="MutY_C"/>
</dbReference>
<evidence type="ECO:0000256" key="7">
    <source>
        <dbReference type="ARBA" id="ARBA00022723"/>
    </source>
</evidence>
<keyword evidence="12" id="KW-0234">DNA repair</keyword>
<evidence type="ECO:0000256" key="1">
    <source>
        <dbReference type="ARBA" id="ARBA00000843"/>
    </source>
</evidence>
<dbReference type="AlphaFoldDB" id="A0A5C6U618"/>
<dbReference type="SUPFAM" id="SSF55811">
    <property type="entry name" value="Nudix"/>
    <property type="match status" value="1"/>
</dbReference>
<keyword evidence="8 14" id="KW-0227">DNA damage</keyword>
<protein>
    <recommendedName>
        <fullName evidence="5 14">Adenine DNA glycosylase</fullName>
        <ecNumber evidence="4 14">3.2.2.31</ecNumber>
    </recommendedName>
</protein>
<dbReference type="InterPro" id="IPR015797">
    <property type="entry name" value="NUDIX_hydrolase-like_dom_sf"/>
</dbReference>
<keyword evidence="7" id="KW-0479">Metal-binding</keyword>
<dbReference type="Gene3D" id="1.10.1670.10">
    <property type="entry name" value="Helix-hairpin-Helix base-excision DNA repair enzymes (C-terminal)"/>
    <property type="match status" value="1"/>
</dbReference>
<dbReference type="OrthoDB" id="9802365at2"/>
<dbReference type="InterPro" id="IPR003265">
    <property type="entry name" value="HhH-GPD_domain"/>
</dbReference>
<dbReference type="Pfam" id="PF00730">
    <property type="entry name" value="HhH-GPD"/>
    <property type="match status" value="1"/>
</dbReference>
<evidence type="ECO:0000256" key="2">
    <source>
        <dbReference type="ARBA" id="ARBA00002933"/>
    </source>
</evidence>
<evidence type="ECO:0000256" key="14">
    <source>
        <dbReference type="RuleBase" id="RU365096"/>
    </source>
</evidence>
<keyword evidence="10 14" id="KW-0408">Iron</keyword>
<organism evidence="16 17">
    <name type="scientific">Flavisphingopyxis soli</name>
    <dbReference type="NCBI Taxonomy" id="2601267"/>
    <lineage>
        <taxon>Bacteria</taxon>
        <taxon>Pseudomonadati</taxon>
        <taxon>Pseudomonadota</taxon>
        <taxon>Alphaproteobacteria</taxon>
        <taxon>Sphingomonadales</taxon>
        <taxon>Sphingopyxidaceae</taxon>
        <taxon>Flavisphingopyxis</taxon>
    </lineage>
</organism>
<dbReference type="SUPFAM" id="SSF48150">
    <property type="entry name" value="DNA-glycosylase"/>
    <property type="match status" value="1"/>
</dbReference>
<dbReference type="PROSITE" id="PS01155">
    <property type="entry name" value="ENDONUCLEASE_III_2"/>
    <property type="match status" value="1"/>
</dbReference>
<feature type="domain" description="HhH-GPD" evidence="15">
    <location>
        <begin position="51"/>
        <end position="200"/>
    </location>
</feature>
<keyword evidence="13 14" id="KW-0326">Glycosidase</keyword>
<name>A0A5C6U618_9SPHN</name>
<dbReference type="GO" id="GO:0051539">
    <property type="term" value="F:4 iron, 4 sulfur cluster binding"/>
    <property type="evidence" value="ECO:0007669"/>
    <property type="project" value="UniProtKB-UniRule"/>
</dbReference>
<dbReference type="InterPro" id="IPR004036">
    <property type="entry name" value="Endonuclease-III-like_CS2"/>
</dbReference>
<dbReference type="PANTHER" id="PTHR42944:SF1">
    <property type="entry name" value="ADENINE DNA GLYCOSYLASE"/>
    <property type="match status" value="1"/>
</dbReference>